<dbReference type="EMBL" id="JBIHMM010000005">
    <property type="protein sequence ID" value="MFH0255259.1"/>
    <property type="molecule type" value="Genomic_DNA"/>
</dbReference>
<dbReference type="PANTHER" id="PTHR36057">
    <property type="match status" value="1"/>
</dbReference>
<dbReference type="SUPFAM" id="SSF52833">
    <property type="entry name" value="Thioredoxin-like"/>
    <property type="match status" value="1"/>
</dbReference>
<protein>
    <submittedName>
        <fullName evidence="2">DUF1223 domain-containing protein</fullName>
    </submittedName>
</protein>
<feature type="signal peptide" evidence="1">
    <location>
        <begin position="1"/>
        <end position="21"/>
    </location>
</feature>
<evidence type="ECO:0000313" key="2">
    <source>
        <dbReference type="EMBL" id="MFH0255259.1"/>
    </source>
</evidence>
<feature type="chain" id="PRO_5045537935" evidence="1">
    <location>
        <begin position="22"/>
        <end position="236"/>
    </location>
</feature>
<dbReference type="PANTHER" id="PTHR36057:SF1">
    <property type="entry name" value="LIPOPROTEIN LIPID ATTACHMENT SITE-LIKE PROTEIN, PUTATIVE (DUF1223)-RELATED"/>
    <property type="match status" value="1"/>
</dbReference>
<gene>
    <name evidence="2" type="ORF">ACGRVM_15240</name>
</gene>
<dbReference type="InterPro" id="IPR010634">
    <property type="entry name" value="DUF1223"/>
</dbReference>
<keyword evidence="3" id="KW-1185">Reference proteome</keyword>
<organism evidence="2 3">
    <name type="scientific">Roseovarius aquimarinus</name>
    <dbReference type="NCBI Taxonomy" id="1229156"/>
    <lineage>
        <taxon>Bacteria</taxon>
        <taxon>Pseudomonadati</taxon>
        <taxon>Pseudomonadota</taxon>
        <taxon>Alphaproteobacteria</taxon>
        <taxon>Rhodobacterales</taxon>
        <taxon>Roseobacteraceae</taxon>
        <taxon>Roseovarius</taxon>
    </lineage>
</organism>
<sequence length="236" mass="25554">MRRFIPLVMAAAALASPIVVARGADAGDRPVLVELYTSQGCSSCPPADALLHQLAAREDVIALAFHVDYWDYIFDDLFGKAAHTKRQYGYAAASGRDMVYTPQMVIGGQDAVVGNRPRDVTEMIDRHLAAPDHVALSLSREGGQMVIEAEADAGFVAPLIVQVAQYLPERTVSIDHGENAGHTYSYMNIVTDLSELGRWDPAQPLSMKVRVPQDAKIAVILQRPGYGPVEAAALLE</sequence>
<dbReference type="Proteomes" id="UP001607157">
    <property type="component" value="Unassembled WGS sequence"/>
</dbReference>
<name>A0ABW7IBF8_9RHOB</name>
<dbReference type="Pfam" id="PF06764">
    <property type="entry name" value="DUF1223"/>
    <property type="match status" value="1"/>
</dbReference>
<comment type="caution">
    <text evidence="2">The sequence shown here is derived from an EMBL/GenBank/DDBJ whole genome shotgun (WGS) entry which is preliminary data.</text>
</comment>
<evidence type="ECO:0000313" key="3">
    <source>
        <dbReference type="Proteomes" id="UP001607157"/>
    </source>
</evidence>
<evidence type="ECO:0000256" key="1">
    <source>
        <dbReference type="SAM" id="SignalP"/>
    </source>
</evidence>
<dbReference type="InterPro" id="IPR036249">
    <property type="entry name" value="Thioredoxin-like_sf"/>
</dbReference>
<dbReference type="RefSeq" id="WP_377173028.1">
    <property type="nucleotide sequence ID" value="NZ_JBHTJC010000006.1"/>
</dbReference>
<keyword evidence="1" id="KW-0732">Signal</keyword>
<reference evidence="2 3" key="1">
    <citation type="submission" date="2024-10" db="EMBL/GenBank/DDBJ databases">
        <authorList>
            <person name="Yang X.-N."/>
        </authorList>
    </citation>
    <scope>NUCLEOTIDE SEQUENCE [LARGE SCALE GENOMIC DNA]</scope>
    <source>
        <strain evidence="2 3">CAU 1059</strain>
    </source>
</reference>
<accession>A0ABW7IBF8</accession>
<proteinExistence type="predicted"/>